<proteinExistence type="predicted"/>
<organism evidence="1 2">
    <name type="scientific">Phytophthora palmivora</name>
    <dbReference type="NCBI Taxonomy" id="4796"/>
    <lineage>
        <taxon>Eukaryota</taxon>
        <taxon>Sar</taxon>
        <taxon>Stramenopiles</taxon>
        <taxon>Oomycota</taxon>
        <taxon>Peronosporomycetes</taxon>
        <taxon>Peronosporales</taxon>
        <taxon>Peronosporaceae</taxon>
        <taxon>Phytophthora</taxon>
    </lineage>
</organism>
<accession>A0A2P4XM90</accession>
<comment type="caution">
    <text evidence="1">The sequence shown here is derived from an EMBL/GenBank/DDBJ whole genome shotgun (WGS) entry which is preliminary data.</text>
</comment>
<gene>
    <name evidence="1" type="ORF">PHPALM_17437</name>
</gene>
<protein>
    <submittedName>
        <fullName evidence="1">Regulator of chromosome condensation (RCC1)-like protein</fullName>
    </submittedName>
</protein>
<keyword evidence="2" id="KW-1185">Reference proteome</keyword>
<evidence type="ECO:0000313" key="2">
    <source>
        <dbReference type="Proteomes" id="UP000237271"/>
    </source>
</evidence>
<dbReference type="Proteomes" id="UP000237271">
    <property type="component" value="Unassembled WGS sequence"/>
</dbReference>
<name>A0A2P4XM90_9STRA</name>
<dbReference type="EMBL" id="NCKW01009558">
    <property type="protein sequence ID" value="POM66667.1"/>
    <property type="molecule type" value="Genomic_DNA"/>
</dbReference>
<reference evidence="1 2" key="1">
    <citation type="journal article" date="2017" name="Genome Biol. Evol.">
        <title>Phytophthora megakarya and P. palmivora, closely related causal agents of cacao black pod rot, underwent increases in genome sizes and gene numbers by different mechanisms.</title>
        <authorList>
            <person name="Ali S.S."/>
            <person name="Shao J."/>
            <person name="Lary D.J."/>
            <person name="Kronmiller B."/>
            <person name="Shen D."/>
            <person name="Strem M.D."/>
            <person name="Amoako-Attah I."/>
            <person name="Akrofi A.Y."/>
            <person name="Begoude B.A."/>
            <person name="Ten Hoopen G.M."/>
            <person name="Coulibaly K."/>
            <person name="Kebe B.I."/>
            <person name="Melnick R.L."/>
            <person name="Guiltinan M.J."/>
            <person name="Tyler B.M."/>
            <person name="Meinhardt L.W."/>
            <person name="Bailey B.A."/>
        </authorList>
    </citation>
    <scope>NUCLEOTIDE SEQUENCE [LARGE SCALE GENOMIC DNA]</scope>
    <source>
        <strain evidence="2">sbr112.9</strain>
    </source>
</reference>
<dbReference type="AlphaFoldDB" id="A0A2P4XM90"/>
<sequence length="146" mass="16058">MIHPLTGDIVITVDAEKSKLLLDLPEAFVKKRDVDIHPLVRKLQGVKKNSAIFALAASSPTFARSEHGRSRPVDTSLHVAREYEDGVKKLFVQHIKEFAAQLVTLGDTPETKTAGASESANLEPVTMEHFSYPFDAIEHDVVDAPT</sequence>
<evidence type="ECO:0000313" key="1">
    <source>
        <dbReference type="EMBL" id="POM66667.1"/>
    </source>
</evidence>